<evidence type="ECO:0000313" key="3">
    <source>
        <dbReference type="Proteomes" id="UP000236725"/>
    </source>
</evidence>
<dbReference type="AlphaFoldDB" id="A0A8G2F1F0"/>
<sequence length="191" mass="22436">MKTGLWNVSWSGKKKTNPERLTGRFDSASGNNNNHLKYNQMKANEENLKQKRKVFHVLLAKSMMLQAKPYMLESYGVESTLDLSESALDELIARVRRIMYGKEEDTDKTVRELRHKCLRIISEIGIDTKDWENVNRFMMNPHVCGRMLYELDEEGLRALRMKLYAIRDEVERRRITSQEAQLKEQRLAALN</sequence>
<dbReference type="EMBL" id="FNVS01000008">
    <property type="protein sequence ID" value="SEF86831.1"/>
    <property type="molecule type" value="Genomic_DNA"/>
</dbReference>
<name>A0A8G2F1F0_9BACT</name>
<proteinExistence type="predicted"/>
<feature type="region of interest" description="Disordered" evidence="1">
    <location>
        <begin position="1"/>
        <end position="20"/>
    </location>
</feature>
<gene>
    <name evidence="2" type="ORF">SAMN05444001_108135</name>
</gene>
<comment type="caution">
    <text evidence="2">The sequence shown here is derived from an EMBL/GenBank/DDBJ whole genome shotgun (WGS) entry which is preliminary data.</text>
</comment>
<protein>
    <submittedName>
        <fullName evidence="2">Uncharacterized protein</fullName>
    </submittedName>
</protein>
<evidence type="ECO:0000256" key="1">
    <source>
        <dbReference type="SAM" id="MobiDB-lite"/>
    </source>
</evidence>
<feature type="compositionally biased region" description="Polar residues" evidence="1">
    <location>
        <begin position="1"/>
        <end position="10"/>
    </location>
</feature>
<accession>A0A8G2F1F0</accession>
<reference evidence="2 3" key="1">
    <citation type="submission" date="2016-10" db="EMBL/GenBank/DDBJ databases">
        <authorList>
            <person name="Varghese N."/>
            <person name="Submissions S."/>
        </authorList>
    </citation>
    <scope>NUCLEOTIDE SEQUENCE [LARGE SCALE GENOMIC DNA]</scope>
    <source>
        <strain evidence="2 3">DSM 29073</strain>
    </source>
</reference>
<evidence type="ECO:0000313" key="2">
    <source>
        <dbReference type="EMBL" id="SEF86831.1"/>
    </source>
</evidence>
<dbReference type="Proteomes" id="UP000236725">
    <property type="component" value="Unassembled WGS sequence"/>
</dbReference>
<organism evidence="2 3">
    <name type="scientific">Parabacteroides chinchillae</name>
    <dbReference type="NCBI Taxonomy" id="871327"/>
    <lineage>
        <taxon>Bacteria</taxon>
        <taxon>Pseudomonadati</taxon>
        <taxon>Bacteroidota</taxon>
        <taxon>Bacteroidia</taxon>
        <taxon>Bacteroidales</taxon>
        <taxon>Tannerellaceae</taxon>
        <taxon>Parabacteroides</taxon>
    </lineage>
</organism>
<keyword evidence="3" id="KW-1185">Reference proteome</keyword>